<keyword evidence="7" id="KW-1185">Reference proteome</keyword>
<protein>
    <recommendedName>
        <fullName evidence="5">HTH lacI-type domain-containing protein</fullName>
    </recommendedName>
</protein>
<evidence type="ECO:0000256" key="3">
    <source>
        <dbReference type="ARBA" id="ARBA00023125"/>
    </source>
</evidence>
<evidence type="ECO:0000313" key="6">
    <source>
        <dbReference type="EMBL" id="OTN75478.1"/>
    </source>
</evidence>
<dbReference type="Proteomes" id="UP000195043">
    <property type="component" value="Unassembled WGS sequence"/>
</dbReference>
<dbReference type="EMBL" id="NGKU01000001">
    <property type="protein sequence ID" value="OTN75478.1"/>
    <property type="molecule type" value="Genomic_DNA"/>
</dbReference>
<dbReference type="GO" id="GO:0003700">
    <property type="term" value="F:DNA-binding transcription factor activity"/>
    <property type="evidence" value="ECO:0007669"/>
    <property type="project" value="TreeGrafter"/>
</dbReference>
<dbReference type="InterPro" id="IPR046335">
    <property type="entry name" value="LacI/GalR-like_sensor"/>
</dbReference>
<dbReference type="STRING" id="1834191.A5886_000548"/>
<dbReference type="PANTHER" id="PTHR30146">
    <property type="entry name" value="LACI-RELATED TRANSCRIPTIONAL REPRESSOR"/>
    <property type="match status" value="1"/>
</dbReference>
<evidence type="ECO:0000256" key="4">
    <source>
        <dbReference type="ARBA" id="ARBA00023163"/>
    </source>
</evidence>
<dbReference type="AlphaFoldDB" id="A0A242A358"/>
<comment type="caution">
    <text evidence="6">The sequence shown here is derived from an EMBL/GenBank/DDBJ whole genome shotgun (WGS) entry which is preliminary data.</text>
</comment>
<dbReference type="InterPro" id="IPR000843">
    <property type="entry name" value="HTH_LacI"/>
</dbReference>
<gene>
    <name evidence="6" type="ORF">A5886_000548</name>
</gene>
<dbReference type="Gene3D" id="3.40.50.2300">
    <property type="match status" value="2"/>
</dbReference>
<sequence>MTKVTMQLIADSLGISKNSVSQALRNKSGVSQKTKDLVCKKAEELGYKYKKSNAKVMHHSFLLIATEFAFSQTSFFGEIVKSIFIEAQSSNHQVSTYTITDRDIRLFSLPKNLENYDGIIVLSHSDDCYLEKLIHSGIPTILVDHHGPTLMTDSVLTNNRDGAYDAVSLLLENHHEQIGFIGDIRFSPSYYERFIGYQRALSDHGIPFDSLIEITEIEESQGALFNKLKQIPEMPEAWFCVNSGLAFMVNSFLQSAGYTIPEDISLLCFDDTEFTRTAISPITNVATDLHYMGSLAVRTLIKRIEESHSPFIQQKILPQLTIRGSVLRIDA</sequence>
<keyword evidence="1" id="KW-0678">Repressor</keyword>
<evidence type="ECO:0000313" key="7">
    <source>
        <dbReference type="Proteomes" id="UP000195043"/>
    </source>
</evidence>
<keyword evidence="2" id="KW-0805">Transcription regulation</keyword>
<keyword evidence="4" id="KW-0804">Transcription</keyword>
<dbReference type="SUPFAM" id="SSF47413">
    <property type="entry name" value="lambda repressor-like DNA-binding domains"/>
    <property type="match status" value="1"/>
</dbReference>
<name>A0A242A358_9ENTE</name>
<dbReference type="Gene3D" id="1.10.260.40">
    <property type="entry name" value="lambda repressor-like DNA-binding domains"/>
    <property type="match status" value="1"/>
</dbReference>
<accession>A0A242A358</accession>
<dbReference type="RefSeq" id="WP_086273531.1">
    <property type="nucleotide sequence ID" value="NZ_NGKU01000001.1"/>
</dbReference>
<feature type="domain" description="HTH lacI-type" evidence="5">
    <location>
        <begin position="3"/>
        <end position="70"/>
    </location>
</feature>
<proteinExistence type="predicted"/>
<dbReference type="InterPro" id="IPR028082">
    <property type="entry name" value="Peripla_BP_I"/>
</dbReference>
<dbReference type="GO" id="GO:0000976">
    <property type="term" value="F:transcription cis-regulatory region binding"/>
    <property type="evidence" value="ECO:0007669"/>
    <property type="project" value="TreeGrafter"/>
</dbReference>
<dbReference type="OrthoDB" id="9796186at2"/>
<dbReference type="PANTHER" id="PTHR30146:SF148">
    <property type="entry name" value="HTH-TYPE TRANSCRIPTIONAL REPRESSOR PURR-RELATED"/>
    <property type="match status" value="1"/>
</dbReference>
<evidence type="ECO:0000256" key="1">
    <source>
        <dbReference type="ARBA" id="ARBA00022491"/>
    </source>
</evidence>
<evidence type="ECO:0000259" key="5">
    <source>
        <dbReference type="SMART" id="SM00354"/>
    </source>
</evidence>
<keyword evidence="3" id="KW-0238">DNA-binding</keyword>
<dbReference type="Pfam" id="PF13377">
    <property type="entry name" value="Peripla_BP_3"/>
    <property type="match status" value="1"/>
</dbReference>
<dbReference type="SUPFAM" id="SSF53822">
    <property type="entry name" value="Periplasmic binding protein-like I"/>
    <property type="match status" value="1"/>
</dbReference>
<reference evidence="6 7" key="1">
    <citation type="submission" date="2017-05" db="EMBL/GenBank/DDBJ databases">
        <title>The Genome Sequence of Enterococcus sp. 8G7_MSG3316.</title>
        <authorList>
            <consortium name="The Broad Institute Genomics Platform"/>
            <consortium name="The Broad Institute Genomic Center for Infectious Diseases"/>
            <person name="Earl A."/>
            <person name="Manson A."/>
            <person name="Schwartman J."/>
            <person name="Gilmore M."/>
            <person name="Abouelleil A."/>
            <person name="Cao P."/>
            <person name="Chapman S."/>
            <person name="Cusick C."/>
            <person name="Shea T."/>
            <person name="Young S."/>
            <person name="Neafsey D."/>
            <person name="Nusbaum C."/>
            <person name="Birren B."/>
        </authorList>
    </citation>
    <scope>NUCLEOTIDE SEQUENCE [LARGE SCALE GENOMIC DNA]</scope>
    <source>
        <strain evidence="6 7">8G7_MSG3316</strain>
    </source>
</reference>
<dbReference type="InterPro" id="IPR010982">
    <property type="entry name" value="Lambda_DNA-bd_dom_sf"/>
</dbReference>
<dbReference type="SMART" id="SM00354">
    <property type="entry name" value="HTH_LACI"/>
    <property type="match status" value="1"/>
</dbReference>
<dbReference type="Pfam" id="PF00356">
    <property type="entry name" value="LacI"/>
    <property type="match status" value="1"/>
</dbReference>
<evidence type="ECO:0000256" key="2">
    <source>
        <dbReference type="ARBA" id="ARBA00023015"/>
    </source>
</evidence>
<organism evidence="6 7">
    <name type="scientific">Candidatus Enterococcus testudinis</name>
    <dbReference type="NCBI Taxonomy" id="1834191"/>
    <lineage>
        <taxon>Bacteria</taxon>
        <taxon>Bacillati</taxon>
        <taxon>Bacillota</taxon>
        <taxon>Bacilli</taxon>
        <taxon>Lactobacillales</taxon>
        <taxon>Enterococcaceae</taxon>
        <taxon>Enterococcus</taxon>
    </lineage>
</organism>